<dbReference type="EMBL" id="UZAJ01000186">
    <property type="protein sequence ID" value="VDO26122.1"/>
    <property type="molecule type" value="Genomic_DNA"/>
</dbReference>
<protein>
    <submittedName>
        <fullName evidence="5">G_PROTEIN_RECEP_F1_2 domain-containing protein</fullName>
    </submittedName>
</protein>
<dbReference type="AlphaFoldDB" id="A0A183GZ76"/>
<organism evidence="5">
    <name type="scientific">Onchocerca flexuosa</name>
    <dbReference type="NCBI Taxonomy" id="387005"/>
    <lineage>
        <taxon>Eukaryota</taxon>
        <taxon>Metazoa</taxon>
        <taxon>Ecdysozoa</taxon>
        <taxon>Nematoda</taxon>
        <taxon>Chromadorea</taxon>
        <taxon>Rhabditida</taxon>
        <taxon>Spirurina</taxon>
        <taxon>Spiruromorpha</taxon>
        <taxon>Filarioidea</taxon>
        <taxon>Onchocercidae</taxon>
        <taxon>Onchocerca</taxon>
    </lineage>
</organism>
<name>A0A183GZ76_9BILA</name>
<dbReference type="Proteomes" id="UP000267606">
    <property type="component" value="Unassembled WGS sequence"/>
</dbReference>
<sequence length="112" mass="12091">SIHPSIHSATLHNTPTIGGGGGGGGSIYDEEKMNWTDSDLNRSIRRATVSEGRDRTRMGHPCRYVALLPVLIIIMCCHCQPLNLCIKLSGDGDIAPFVTITVILMEVAVVTF</sequence>
<gene>
    <name evidence="3" type="ORF">OFLC_LOCUS536</name>
</gene>
<evidence type="ECO:0000313" key="3">
    <source>
        <dbReference type="EMBL" id="VDO26122.1"/>
    </source>
</evidence>
<feature type="compositionally biased region" description="Gly residues" evidence="1">
    <location>
        <begin position="17"/>
        <end position="26"/>
    </location>
</feature>
<reference evidence="3 4" key="2">
    <citation type="submission" date="2018-11" db="EMBL/GenBank/DDBJ databases">
        <authorList>
            <consortium name="Pathogen Informatics"/>
        </authorList>
    </citation>
    <scope>NUCLEOTIDE SEQUENCE [LARGE SCALE GENOMIC DNA]</scope>
</reference>
<keyword evidence="2" id="KW-1133">Transmembrane helix</keyword>
<evidence type="ECO:0000256" key="1">
    <source>
        <dbReference type="SAM" id="MobiDB-lite"/>
    </source>
</evidence>
<accession>A0A183GZ76</accession>
<evidence type="ECO:0000256" key="2">
    <source>
        <dbReference type="SAM" id="Phobius"/>
    </source>
</evidence>
<feature type="region of interest" description="Disordered" evidence="1">
    <location>
        <begin position="1"/>
        <end position="31"/>
    </location>
</feature>
<reference evidence="5" key="1">
    <citation type="submission" date="2016-06" db="UniProtKB">
        <authorList>
            <consortium name="WormBaseParasite"/>
        </authorList>
    </citation>
    <scope>IDENTIFICATION</scope>
</reference>
<evidence type="ECO:0000313" key="4">
    <source>
        <dbReference type="Proteomes" id="UP000267606"/>
    </source>
</evidence>
<keyword evidence="2" id="KW-0472">Membrane</keyword>
<feature type="transmembrane region" description="Helical" evidence="2">
    <location>
        <begin position="64"/>
        <end position="82"/>
    </location>
</feature>
<keyword evidence="2" id="KW-0812">Transmembrane</keyword>
<evidence type="ECO:0000313" key="5">
    <source>
        <dbReference type="WBParaSite" id="OFLC_0000053501-mRNA-1"/>
    </source>
</evidence>
<dbReference type="WBParaSite" id="OFLC_0000053501-mRNA-1">
    <property type="protein sequence ID" value="OFLC_0000053501-mRNA-1"/>
    <property type="gene ID" value="OFLC_0000053501"/>
</dbReference>
<keyword evidence="4" id="KW-1185">Reference proteome</keyword>
<feature type="transmembrane region" description="Helical" evidence="2">
    <location>
        <begin position="94"/>
        <end position="111"/>
    </location>
</feature>
<proteinExistence type="predicted"/>
<feature type="compositionally biased region" description="Polar residues" evidence="1">
    <location>
        <begin position="7"/>
        <end position="16"/>
    </location>
</feature>